<evidence type="ECO:0000256" key="1">
    <source>
        <dbReference type="ARBA" id="ARBA00005322"/>
    </source>
</evidence>
<name>A0ABT1BQL6_9BURK</name>
<evidence type="ECO:0000256" key="8">
    <source>
        <dbReference type="ARBA" id="ARBA00030117"/>
    </source>
</evidence>
<comment type="caution">
    <text evidence="11">The sequence shown here is derived from an EMBL/GenBank/DDBJ whole genome shotgun (WGS) entry which is preliminary data.</text>
</comment>
<evidence type="ECO:0000256" key="9">
    <source>
        <dbReference type="SAM" id="MobiDB-lite"/>
    </source>
</evidence>
<evidence type="ECO:0000259" key="10">
    <source>
        <dbReference type="Pfam" id="PF04316"/>
    </source>
</evidence>
<protein>
    <recommendedName>
        <fullName evidence="2">Negative regulator of flagellin synthesis</fullName>
    </recommendedName>
    <alternativeName>
        <fullName evidence="8">Anti-sigma-28 factor</fullName>
    </alternativeName>
</protein>
<sequence length="103" mass="10685">MKIGSPEHQVAVSTLTNDRSATGSAKKASTTSQSNSTDSATVALSSAASQLRDSGALDGTFDADKVARIAQAIKDGKFQVNPDKIADKMISNAQELLNNSRSS</sequence>
<keyword evidence="6" id="KW-0804">Transcription</keyword>
<evidence type="ECO:0000313" key="11">
    <source>
        <dbReference type="EMBL" id="MCO5978403.1"/>
    </source>
</evidence>
<evidence type="ECO:0000256" key="6">
    <source>
        <dbReference type="ARBA" id="ARBA00023163"/>
    </source>
</evidence>
<organism evidence="11 12">
    <name type="scientific">Ideonella oryzae</name>
    <dbReference type="NCBI Taxonomy" id="2937441"/>
    <lineage>
        <taxon>Bacteria</taxon>
        <taxon>Pseudomonadati</taxon>
        <taxon>Pseudomonadota</taxon>
        <taxon>Betaproteobacteria</taxon>
        <taxon>Burkholderiales</taxon>
        <taxon>Sphaerotilaceae</taxon>
        <taxon>Ideonella</taxon>
    </lineage>
</organism>
<evidence type="ECO:0000256" key="5">
    <source>
        <dbReference type="ARBA" id="ARBA00023015"/>
    </source>
</evidence>
<evidence type="ECO:0000313" key="12">
    <source>
        <dbReference type="Proteomes" id="UP001204851"/>
    </source>
</evidence>
<dbReference type="Pfam" id="PF04316">
    <property type="entry name" value="FlgM"/>
    <property type="match status" value="1"/>
</dbReference>
<dbReference type="InterPro" id="IPR035890">
    <property type="entry name" value="Anti-sigma-28_factor_FlgM_sf"/>
</dbReference>
<gene>
    <name evidence="11" type="primary">flgM</name>
    <name evidence="11" type="ORF">M0L44_17025</name>
</gene>
<evidence type="ECO:0000256" key="7">
    <source>
        <dbReference type="ARBA" id="ARBA00024739"/>
    </source>
</evidence>
<dbReference type="Proteomes" id="UP001204851">
    <property type="component" value="Unassembled WGS sequence"/>
</dbReference>
<keyword evidence="4" id="KW-1005">Bacterial flagellum biogenesis</keyword>
<dbReference type="EMBL" id="JAMXMC010000010">
    <property type="protein sequence ID" value="MCO5978403.1"/>
    <property type="molecule type" value="Genomic_DNA"/>
</dbReference>
<keyword evidence="11" id="KW-0282">Flagellum</keyword>
<dbReference type="InterPro" id="IPR031316">
    <property type="entry name" value="FlgM_C"/>
</dbReference>
<dbReference type="NCBIfam" id="TIGR03824">
    <property type="entry name" value="FlgM_jcvi"/>
    <property type="match status" value="1"/>
</dbReference>
<comment type="function">
    <text evidence="7">Responsible for the coupling of flagellin expression to flagellar assembly by preventing expression of the flagellin genes when a component of the middle class of proteins is defective. It negatively regulates flagellar genes by inhibiting the activity of FliA by directly binding to FliA.</text>
</comment>
<evidence type="ECO:0000256" key="3">
    <source>
        <dbReference type="ARBA" id="ARBA00022491"/>
    </source>
</evidence>
<accession>A0ABT1BQL6</accession>
<dbReference type="SUPFAM" id="SSF101498">
    <property type="entry name" value="Anti-sigma factor FlgM"/>
    <property type="match status" value="1"/>
</dbReference>
<dbReference type="InterPro" id="IPR007412">
    <property type="entry name" value="FlgM"/>
</dbReference>
<feature type="compositionally biased region" description="Polar residues" evidence="9">
    <location>
        <begin position="11"/>
        <end position="39"/>
    </location>
</feature>
<evidence type="ECO:0000256" key="2">
    <source>
        <dbReference type="ARBA" id="ARBA00017823"/>
    </source>
</evidence>
<keyword evidence="3" id="KW-0678">Repressor</keyword>
<keyword evidence="5" id="KW-0805">Transcription regulation</keyword>
<feature type="region of interest" description="Disordered" evidence="9">
    <location>
        <begin position="1"/>
        <end position="39"/>
    </location>
</feature>
<keyword evidence="12" id="KW-1185">Reference proteome</keyword>
<keyword evidence="11" id="KW-0966">Cell projection</keyword>
<dbReference type="RefSeq" id="WP_252771011.1">
    <property type="nucleotide sequence ID" value="NZ_JAMXMC010000010.1"/>
</dbReference>
<proteinExistence type="inferred from homology"/>
<feature type="domain" description="Anti-sigma-28 factor FlgM C-terminal" evidence="10">
    <location>
        <begin position="41"/>
        <end position="90"/>
    </location>
</feature>
<evidence type="ECO:0000256" key="4">
    <source>
        <dbReference type="ARBA" id="ARBA00022795"/>
    </source>
</evidence>
<keyword evidence="11" id="KW-0969">Cilium</keyword>
<comment type="similarity">
    <text evidence="1">Belongs to the FlgM family.</text>
</comment>
<reference evidence="11 12" key="1">
    <citation type="submission" date="2022-06" db="EMBL/GenBank/DDBJ databases">
        <title>Ideonella sp. NS12-5 Genome sequencing and assembly.</title>
        <authorList>
            <person name="Jung Y."/>
        </authorList>
    </citation>
    <scope>NUCLEOTIDE SEQUENCE [LARGE SCALE GENOMIC DNA]</scope>
    <source>
        <strain evidence="11 12">NS12-5</strain>
    </source>
</reference>